<keyword evidence="2" id="KW-0812">Transmembrane</keyword>
<dbReference type="OrthoDB" id="5410776at2"/>
<dbReference type="AlphaFoldDB" id="A0A1W1HEA8"/>
<evidence type="ECO:0000256" key="2">
    <source>
        <dbReference type="SAM" id="Phobius"/>
    </source>
</evidence>
<keyword evidence="2" id="KW-1133">Transmembrane helix</keyword>
<evidence type="ECO:0000313" key="4">
    <source>
        <dbReference type="Proteomes" id="UP000191931"/>
    </source>
</evidence>
<feature type="region of interest" description="Disordered" evidence="1">
    <location>
        <begin position="226"/>
        <end position="253"/>
    </location>
</feature>
<dbReference type="EMBL" id="FWEV01000168">
    <property type="protein sequence ID" value="SLM30834.1"/>
    <property type="molecule type" value="Genomic_DNA"/>
</dbReference>
<gene>
    <name evidence="3" type="ORF">MTBBW1_250005</name>
</gene>
<sequence length="253" mass="28879">MKAYTKYSNKPPRLVFAVFLEYFLTVVIIFSVLLFMSFLNGCGSNAGSDHLADIKSQLVNEKTYSIVLEDMKEEGTFSKNFFHKYLVVLPETSWKTEWMPVAEEYFNTCKPLMGMTLLTRKDGEFDPVAAPPGYAFVGDPEYGRWREGSDGASFWEFYGKYAFFSNLFGGWYHPIYKIDFDGYHKYKKAKKIYFGNKSQYGSSGKIVKQTKPGFYQSRMASVTAKKSSFTDKVNSKIGRTKTSMRSRSGGKGK</sequence>
<protein>
    <submittedName>
        <fullName evidence="3">Uncharacterized protein</fullName>
    </submittedName>
</protein>
<keyword evidence="4" id="KW-1185">Reference proteome</keyword>
<organism evidence="3 4">
    <name type="scientific">Desulfamplus magnetovallimortis</name>
    <dbReference type="NCBI Taxonomy" id="1246637"/>
    <lineage>
        <taxon>Bacteria</taxon>
        <taxon>Pseudomonadati</taxon>
        <taxon>Thermodesulfobacteriota</taxon>
        <taxon>Desulfobacteria</taxon>
        <taxon>Desulfobacterales</taxon>
        <taxon>Desulfobacteraceae</taxon>
        <taxon>Desulfamplus</taxon>
    </lineage>
</organism>
<keyword evidence="2" id="KW-0472">Membrane</keyword>
<dbReference type="Proteomes" id="UP000191931">
    <property type="component" value="Unassembled WGS sequence"/>
</dbReference>
<accession>A0A1W1HEA8</accession>
<name>A0A1W1HEA8_9BACT</name>
<feature type="compositionally biased region" description="Basic residues" evidence="1">
    <location>
        <begin position="238"/>
        <end position="253"/>
    </location>
</feature>
<evidence type="ECO:0000313" key="3">
    <source>
        <dbReference type="EMBL" id="SLM30834.1"/>
    </source>
</evidence>
<dbReference type="RefSeq" id="WP_080799435.1">
    <property type="nucleotide sequence ID" value="NZ_LT828540.1"/>
</dbReference>
<proteinExistence type="predicted"/>
<evidence type="ECO:0000256" key="1">
    <source>
        <dbReference type="SAM" id="MobiDB-lite"/>
    </source>
</evidence>
<reference evidence="3 4" key="1">
    <citation type="submission" date="2017-03" db="EMBL/GenBank/DDBJ databases">
        <authorList>
            <person name="Afonso C.L."/>
            <person name="Miller P.J."/>
            <person name="Scott M.A."/>
            <person name="Spackman E."/>
            <person name="Goraichik I."/>
            <person name="Dimitrov K.M."/>
            <person name="Suarez D.L."/>
            <person name="Swayne D.E."/>
        </authorList>
    </citation>
    <scope>NUCLEOTIDE SEQUENCE [LARGE SCALE GENOMIC DNA]</scope>
    <source>
        <strain evidence="3">PRJEB14757</strain>
    </source>
</reference>
<dbReference type="STRING" id="1246637.MTBBW1_250005"/>
<feature type="transmembrane region" description="Helical" evidence="2">
    <location>
        <begin position="14"/>
        <end position="39"/>
    </location>
</feature>